<evidence type="ECO:0000259" key="4">
    <source>
        <dbReference type="PROSITE" id="PS50987"/>
    </source>
</evidence>
<dbReference type="RefSeq" id="WP_184980851.1">
    <property type="nucleotide sequence ID" value="NZ_JACHNE010000001.1"/>
</dbReference>
<accession>A0A7W9GZH5</accession>
<dbReference type="SUPFAM" id="SSF46785">
    <property type="entry name" value="Winged helix' DNA-binding domain"/>
    <property type="match status" value="1"/>
</dbReference>
<comment type="caution">
    <text evidence="5">The sequence shown here is derived from an EMBL/GenBank/DDBJ whole genome shotgun (WGS) entry which is preliminary data.</text>
</comment>
<sequence length="248" mass="27302">MSELVKAMRRGDPQLFPPGFLPVPDPSRNCIGAELDHVRAVNMWQSRTDRVISLIERYWEWSIAPHWNSIRSSLEEETLFRGRTLAVEGPEAMLGELGGRVMWSQSTLTAPYHQDISQSTAGAQLLLVPTVFAGGVRLFVKDGSTMAMSYQARATGHFHVLTGCGRGRKAEDRLALLLGKGRAQVVRALELPRTTTALAETLGFAKSTVSQHLAVLTSAGIVWKQRVGGQVFYRLDHTGLALLRQLGL</sequence>
<dbReference type="GO" id="GO:0003700">
    <property type="term" value="F:DNA-binding transcription factor activity"/>
    <property type="evidence" value="ECO:0007669"/>
    <property type="project" value="InterPro"/>
</dbReference>
<evidence type="ECO:0000256" key="2">
    <source>
        <dbReference type="ARBA" id="ARBA00023125"/>
    </source>
</evidence>
<keyword evidence="1" id="KW-0805">Transcription regulation</keyword>
<proteinExistence type="predicted"/>
<dbReference type="InterPro" id="IPR036388">
    <property type="entry name" value="WH-like_DNA-bd_sf"/>
</dbReference>
<dbReference type="PANTHER" id="PTHR33154:SF38">
    <property type="entry name" value="HTH ARSR-TYPE DOMAIN-CONTAINING PROTEIN"/>
    <property type="match status" value="1"/>
</dbReference>
<dbReference type="CDD" id="cd00090">
    <property type="entry name" value="HTH_ARSR"/>
    <property type="match status" value="1"/>
</dbReference>
<protein>
    <submittedName>
        <fullName evidence="5">DNA-binding transcriptional ArsR family regulator</fullName>
    </submittedName>
</protein>
<dbReference type="GO" id="GO:0003677">
    <property type="term" value="F:DNA binding"/>
    <property type="evidence" value="ECO:0007669"/>
    <property type="project" value="UniProtKB-KW"/>
</dbReference>
<dbReference type="AlphaFoldDB" id="A0A7W9GZH5"/>
<keyword evidence="2 5" id="KW-0238">DNA-binding</keyword>
<dbReference type="Gene3D" id="1.10.10.10">
    <property type="entry name" value="Winged helix-like DNA-binding domain superfamily/Winged helix DNA-binding domain"/>
    <property type="match status" value="1"/>
</dbReference>
<dbReference type="PRINTS" id="PR00778">
    <property type="entry name" value="HTHARSR"/>
</dbReference>
<dbReference type="PROSITE" id="PS50987">
    <property type="entry name" value="HTH_ARSR_2"/>
    <property type="match status" value="1"/>
</dbReference>
<dbReference type="Proteomes" id="UP000590647">
    <property type="component" value="Unassembled WGS sequence"/>
</dbReference>
<evidence type="ECO:0000256" key="3">
    <source>
        <dbReference type="ARBA" id="ARBA00023163"/>
    </source>
</evidence>
<name>A0A7W9GZH5_9ACTN</name>
<dbReference type="EMBL" id="JACHNE010000001">
    <property type="protein sequence ID" value="MBB5792932.1"/>
    <property type="molecule type" value="Genomic_DNA"/>
</dbReference>
<dbReference type="InterPro" id="IPR001845">
    <property type="entry name" value="HTH_ArsR_DNA-bd_dom"/>
</dbReference>
<dbReference type="SMART" id="SM00418">
    <property type="entry name" value="HTH_ARSR"/>
    <property type="match status" value="1"/>
</dbReference>
<gene>
    <name evidence="5" type="ORF">HDA41_000896</name>
</gene>
<evidence type="ECO:0000313" key="5">
    <source>
        <dbReference type="EMBL" id="MBB5792932.1"/>
    </source>
</evidence>
<dbReference type="InterPro" id="IPR051081">
    <property type="entry name" value="HTH_MetalResp_TranReg"/>
</dbReference>
<organism evidence="5 6">
    <name type="scientific">Streptomyces caelestis</name>
    <dbReference type="NCBI Taxonomy" id="36816"/>
    <lineage>
        <taxon>Bacteria</taxon>
        <taxon>Bacillati</taxon>
        <taxon>Actinomycetota</taxon>
        <taxon>Actinomycetes</taxon>
        <taxon>Kitasatosporales</taxon>
        <taxon>Streptomycetaceae</taxon>
        <taxon>Streptomyces</taxon>
    </lineage>
</organism>
<evidence type="ECO:0000313" key="6">
    <source>
        <dbReference type="Proteomes" id="UP000590647"/>
    </source>
</evidence>
<dbReference type="Pfam" id="PF12840">
    <property type="entry name" value="HTH_20"/>
    <property type="match status" value="1"/>
</dbReference>
<dbReference type="InterPro" id="IPR036390">
    <property type="entry name" value="WH_DNA-bd_sf"/>
</dbReference>
<dbReference type="PANTHER" id="PTHR33154">
    <property type="entry name" value="TRANSCRIPTIONAL REGULATOR, ARSR FAMILY"/>
    <property type="match status" value="1"/>
</dbReference>
<evidence type="ECO:0000256" key="1">
    <source>
        <dbReference type="ARBA" id="ARBA00023015"/>
    </source>
</evidence>
<reference evidence="5 6" key="1">
    <citation type="submission" date="2020-08" db="EMBL/GenBank/DDBJ databases">
        <title>Sequencing the genomes of 1000 actinobacteria strains.</title>
        <authorList>
            <person name="Klenk H.-P."/>
        </authorList>
    </citation>
    <scope>NUCLEOTIDE SEQUENCE [LARGE SCALE GENOMIC DNA]</scope>
    <source>
        <strain evidence="5 6">DSM 40084</strain>
    </source>
</reference>
<dbReference type="InterPro" id="IPR011991">
    <property type="entry name" value="ArsR-like_HTH"/>
</dbReference>
<keyword evidence="3" id="KW-0804">Transcription</keyword>
<keyword evidence="6" id="KW-1185">Reference proteome</keyword>
<feature type="domain" description="HTH arsR-type" evidence="4">
    <location>
        <begin position="162"/>
        <end position="248"/>
    </location>
</feature>